<proteinExistence type="predicted"/>
<dbReference type="RefSeq" id="WP_145366984.1">
    <property type="nucleotide sequence ID" value="NZ_CP036275.1"/>
</dbReference>
<dbReference type="OrthoDB" id="670198at2"/>
<accession>A0A517Z1G3</accession>
<reference evidence="1 2" key="1">
    <citation type="submission" date="2019-02" db="EMBL/GenBank/DDBJ databases">
        <title>Deep-cultivation of Planctomycetes and their phenomic and genomic characterization uncovers novel biology.</title>
        <authorList>
            <person name="Wiegand S."/>
            <person name="Jogler M."/>
            <person name="Boedeker C."/>
            <person name="Pinto D."/>
            <person name="Vollmers J."/>
            <person name="Rivas-Marin E."/>
            <person name="Kohn T."/>
            <person name="Peeters S.H."/>
            <person name="Heuer A."/>
            <person name="Rast P."/>
            <person name="Oberbeckmann S."/>
            <person name="Bunk B."/>
            <person name="Jeske O."/>
            <person name="Meyerdierks A."/>
            <person name="Storesund J.E."/>
            <person name="Kallscheuer N."/>
            <person name="Luecker S."/>
            <person name="Lage O.M."/>
            <person name="Pohl T."/>
            <person name="Merkel B.J."/>
            <person name="Hornburger P."/>
            <person name="Mueller R.-W."/>
            <person name="Bruemmer F."/>
            <person name="Labrenz M."/>
            <person name="Spormann A.M."/>
            <person name="Op den Camp H."/>
            <person name="Overmann J."/>
            <person name="Amann R."/>
            <person name="Jetten M.S.M."/>
            <person name="Mascher T."/>
            <person name="Medema M.H."/>
            <person name="Devos D.P."/>
            <person name="Kaster A.-K."/>
            <person name="Ovreas L."/>
            <person name="Rohde M."/>
            <person name="Galperin M.Y."/>
            <person name="Jogler C."/>
        </authorList>
    </citation>
    <scope>NUCLEOTIDE SEQUENCE [LARGE SCALE GENOMIC DNA]</scope>
    <source>
        <strain evidence="1 2">Mal4</strain>
    </source>
</reference>
<sequence>MDNSTLLYRQVHPDWIQQGRVSSQVFRPTPKDEHKLSVYDGNQIDAQDAWSHYTETLGHRSAGVLAVTVQECRGQELVVSPDPEPFPEHALIDFSGHSQSRIRKKAKALRSLADERGWQFGPV</sequence>
<dbReference type="EMBL" id="CP036275">
    <property type="protein sequence ID" value="QDU36305.1"/>
    <property type="molecule type" value="Genomic_DNA"/>
</dbReference>
<keyword evidence="2" id="KW-1185">Reference proteome</keyword>
<dbReference type="Proteomes" id="UP000320496">
    <property type="component" value="Chromosome"/>
</dbReference>
<organism evidence="1 2">
    <name type="scientific">Maioricimonas rarisocia</name>
    <dbReference type="NCBI Taxonomy" id="2528026"/>
    <lineage>
        <taxon>Bacteria</taxon>
        <taxon>Pseudomonadati</taxon>
        <taxon>Planctomycetota</taxon>
        <taxon>Planctomycetia</taxon>
        <taxon>Planctomycetales</taxon>
        <taxon>Planctomycetaceae</taxon>
        <taxon>Maioricimonas</taxon>
    </lineage>
</organism>
<gene>
    <name evidence="1" type="ORF">Mal4_05900</name>
</gene>
<evidence type="ECO:0000313" key="1">
    <source>
        <dbReference type="EMBL" id="QDU36305.1"/>
    </source>
</evidence>
<protein>
    <submittedName>
        <fullName evidence="1">Uncharacterized protein</fullName>
    </submittedName>
</protein>
<evidence type="ECO:0000313" key="2">
    <source>
        <dbReference type="Proteomes" id="UP000320496"/>
    </source>
</evidence>
<dbReference type="KEGG" id="mri:Mal4_05900"/>
<dbReference type="AlphaFoldDB" id="A0A517Z1G3"/>
<name>A0A517Z1G3_9PLAN</name>